<organism evidence="2 3">
    <name type="scientific">Cherax quadricarinatus</name>
    <name type="common">Australian red claw crayfish</name>
    <dbReference type="NCBI Taxonomy" id="27406"/>
    <lineage>
        <taxon>Eukaryota</taxon>
        <taxon>Metazoa</taxon>
        <taxon>Ecdysozoa</taxon>
        <taxon>Arthropoda</taxon>
        <taxon>Crustacea</taxon>
        <taxon>Multicrustacea</taxon>
        <taxon>Malacostraca</taxon>
        <taxon>Eumalacostraca</taxon>
        <taxon>Eucarida</taxon>
        <taxon>Decapoda</taxon>
        <taxon>Pleocyemata</taxon>
        <taxon>Astacidea</taxon>
        <taxon>Parastacoidea</taxon>
        <taxon>Parastacidae</taxon>
        <taxon>Cherax</taxon>
    </lineage>
</organism>
<proteinExistence type="predicted"/>
<evidence type="ECO:0000256" key="1">
    <source>
        <dbReference type="SAM" id="MobiDB-lite"/>
    </source>
</evidence>
<accession>A0AAW0WE95</accession>
<keyword evidence="3" id="KW-1185">Reference proteome</keyword>
<evidence type="ECO:0008006" key="4">
    <source>
        <dbReference type="Google" id="ProtNLM"/>
    </source>
</evidence>
<evidence type="ECO:0000313" key="3">
    <source>
        <dbReference type="Proteomes" id="UP001445076"/>
    </source>
</evidence>
<dbReference type="EMBL" id="JARKIK010000081">
    <property type="protein sequence ID" value="KAK8725757.1"/>
    <property type="molecule type" value="Genomic_DNA"/>
</dbReference>
<reference evidence="2 3" key="1">
    <citation type="journal article" date="2024" name="BMC Genomics">
        <title>Genome assembly of redclaw crayfish (Cherax quadricarinatus) provides insights into its immune adaptation and hypoxia tolerance.</title>
        <authorList>
            <person name="Liu Z."/>
            <person name="Zheng J."/>
            <person name="Li H."/>
            <person name="Fang K."/>
            <person name="Wang S."/>
            <person name="He J."/>
            <person name="Zhou D."/>
            <person name="Weng S."/>
            <person name="Chi M."/>
            <person name="Gu Z."/>
            <person name="He J."/>
            <person name="Li F."/>
            <person name="Wang M."/>
        </authorList>
    </citation>
    <scope>NUCLEOTIDE SEQUENCE [LARGE SCALE GENOMIC DNA]</scope>
    <source>
        <strain evidence="2">ZL_2023a</strain>
    </source>
</reference>
<dbReference type="Proteomes" id="UP001445076">
    <property type="component" value="Unassembled WGS sequence"/>
</dbReference>
<gene>
    <name evidence="2" type="ORF">OTU49_010464</name>
</gene>
<feature type="region of interest" description="Disordered" evidence="1">
    <location>
        <begin position="129"/>
        <end position="169"/>
    </location>
</feature>
<comment type="caution">
    <text evidence="2">The sequence shown here is derived from an EMBL/GenBank/DDBJ whole genome shotgun (WGS) entry which is preliminary data.</text>
</comment>
<dbReference type="Pfam" id="PF15002">
    <property type="entry name" value="ERK-JNK_inhib"/>
    <property type="match status" value="1"/>
</dbReference>
<dbReference type="PANTHER" id="PTHR14735">
    <property type="entry name" value="COILED-COIL DOMAIN-CONTAINING PROTEIN 134"/>
    <property type="match status" value="1"/>
</dbReference>
<sequence length="169" mass="19334">MNMGNFIKQQKMVDILARKAFEVLGQNQVTLREAGYIPGMDFPEDEKVRDALSQTLENTAFMGELLLHLPDIMHSLLRDHKPWQLVFTWGAFFATQSKFLDKNTNKFIHLVSQELGIVEKDVRYTNPYSQSARHEVHGASTPANQSPTSKAKKKKFRKGPQLSRQFGDL</sequence>
<evidence type="ECO:0000313" key="2">
    <source>
        <dbReference type="EMBL" id="KAK8725757.1"/>
    </source>
</evidence>
<dbReference type="InterPro" id="IPR026321">
    <property type="entry name" value="CC134"/>
</dbReference>
<dbReference type="PANTHER" id="PTHR14735:SF1">
    <property type="entry name" value="COILED-COIL DOMAIN-CONTAINING PROTEIN 134"/>
    <property type="match status" value="1"/>
</dbReference>
<name>A0AAW0WE95_CHEQU</name>
<protein>
    <recommendedName>
        <fullName evidence="4">Coiled-coil domain-containing protein 134</fullName>
    </recommendedName>
</protein>
<dbReference type="AlphaFoldDB" id="A0AAW0WE95"/>